<gene>
    <name evidence="2" type="ORF">PSE10A_46090</name>
</gene>
<proteinExistence type="predicted"/>
<evidence type="ECO:0000313" key="3">
    <source>
        <dbReference type="Proteomes" id="UP000630864"/>
    </source>
</evidence>
<reference evidence="2" key="1">
    <citation type="submission" date="2020-09" db="EMBL/GenBank/DDBJ databases">
        <title>Pseudomonas syringae pv. eriobotryae genome sequence causing loquat canker disease.</title>
        <authorList>
            <person name="Fukuda S."/>
            <person name="Tashiro H."/>
            <person name="Nagano Y."/>
        </authorList>
    </citation>
    <scope>NUCLEOTIDE SEQUENCE</scope>
    <source>
        <strain evidence="2">AM001</strain>
    </source>
</reference>
<evidence type="ECO:0000313" key="2">
    <source>
        <dbReference type="EMBL" id="GFZ62098.1"/>
    </source>
</evidence>
<feature type="compositionally biased region" description="Basic residues" evidence="1">
    <location>
        <begin position="53"/>
        <end position="63"/>
    </location>
</feature>
<comment type="caution">
    <text evidence="2">The sequence shown here is derived from an EMBL/GenBank/DDBJ whole genome shotgun (WGS) entry which is preliminary data.</text>
</comment>
<dbReference type="AlphaFoldDB" id="A0A9P3AG63"/>
<dbReference type="EMBL" id="BMZW01000034">
    <property type="protein sequence ID" value="GFZ62098.1"/>
    <property type="molecule type" value="Genomic_DNA"/>
</dbReference>
<organism evidence="2 3">
    <name type="scientific">Pseudomonas amygdali pv. eriobotryae</name>
    <dbReference type="NCBI Taxonomy" id="129137"/>
    <lineage>
        <taxon>Bacteria</taxon>
        <taxon>Pseudomonadati</taxon>
        <taxon>Pseudomonadota</taxon>
        <taxon>Gammaproteobacteria</taxon>
        <taxon>Pseudomonadales</taxon>
        <taxon>Pseudomonadaceae</taxon>
        <taxon>Pseudomonas</taxon>
        <taxon>Pseudomonas amygdali</taxon>
    </lineage>
</organism>
<dbReference type="Proteomes" id="UP000630864">
    <property type="component" value="Unassembled WGS sequence"/>
</dbReference>
<feature type="region of interest" description="Disordered" evidence="1">
    <location>
        <begin position="41"/>
        <end position="63"/>
    </location>
</feature>
<accession>A0A9P3AG63</accession>
<name>A0A9P3AG63_PSEA0</name>
<protein>
    <submittedName>
        <fullName evidence="2">Uncharacterized protein</fullName>
    </submittedName>
</protein>
<sequence length="63" mass="7050">MPERKQLDVQLDGIGLSNLQLLAEREGISPEELAAKIINKELDRMSRPPPSRGKVRSIGRRAD</sequence>
<evidence type="ECO:0000256" key="1">
    <source>
        <dbReference type="SAM" id="MobiDB-lite"/>
    </source>
</evidence>